<evidence type="ECO:0000313" key="3">
    <source>
        <dbReference type="Proteomes" id="UP000095765"/>
    </source>
</evidence>
<evidence type="ECO:0000256" key="1">
    <source>
        <dbReference type="SAM" id="Coils"/>
    </source>
</evidence>
<dbReference type="AlphaFoldDB" id="A0A174T970"/>
<proteinExistence type="predicted"/>
<dbReference type="Proteomes" id="UP000095765">
    <property type="component" value="Unassembled WGS sequence"/>
</dbReference>
<dbReference type="RefSeq" id="WP_055245738.1">
    <property type="nucleotide sequence ID" value="NZ_CZBE01000022.1"/>
</dbReference>
<name>A0A174T970_9FIRM</name>
<reference evidence="2 3" key="1">
    <citation type="submission" date="2015-09" db="EMBL/GenBank/DDBJ databases">
        <authorList>
            <consortium name="Pathogen Informatics"/>
        </authorList>
    </citation>
    <scope>NUCLEOTIDE SEQUENCE [LARGE SCALE GENOMIC DNA]</scope>
    <source>
        <strain evidence="2 3">2789STDY5834939</strain>
    </source>
</reference>
<evidence type="ECO:0000313" key="2">
    <source>
        <dbReference type="EMBL" id="CUQ03369.1"/>
    </source>
</evidence>
<protein>
    <submittedName>
        <fullName evidence="2">Uncharacterized protein</fullName>
    </submittedName>
</protein>
<dbReference type="OrthoDB" id="9901675at2"/>
<gene>
    <name evidence="2" type="ORF">ERS852551_02834</name>
</gene>
<feature type="coiled-coil region" evidence="1">
    <location>
        <begin position="43"/>
        <end position="93"/>
    </location>
</feature>
<dbReference type="EMBL" id="CZBE01000022">
    <property type="protein sequence ID" value="CUQ03369.1"/>
    <property type="molecule type" value="Genomic_DNA"/>
</dbReference>
<accession>A0A174T970</accession>
<organism evidence="2 3">
    <name type="scientific">Anaerotruncus colihominis</name>
    <dbReference type="NCBI Taxonomy" id="169435"/>
    <lineage>
        <taxon>Bacteria</taxon>
        <taxon>Bacillati</taxon>
        <taxon>Bacillota</taxon>
        <taxon>Clostridia</taxon>
        <taxon>Eubacteriales</taxon>
        <taxon>Oscillospiraceae</taxon>
        <taxon>Anaerotruncus</taxon>
    </lineage>
</organism>
<sequence>MNNDKSVLTILTDTLATVAERTLVAEREQSAVKEERDQWFGFYTAQKKRADKLEEDLQATYKRLKEAEDHAAQMEDERNAARLVAERKRAELETLKGAKSHE</sequence>
<keyword evidence="1" id="KW-0175">Coiled coil</keyword>